<accession>A0A2P6Q7X3</accession>
<organism evidence="1 2">
    <name type="scientific">Rosa chinensis</name>
    <name type="common">China rose</name>
    <dbReference type="NCBI Taxonomy" id="74649"/>
    <lineage>
        <taxon>Eukaryota</taxon>
        <taxon>Viridiplantae</taxon>
        <taxon>Streptophyta</taxon>
        <taxon>Embryophyta</taxon>
        <taxon>Tracheophyta</taxon>
        <taxon>Spermatophyta</taxon>
        <taxon>Magnoliopsida</taxon>
        <taxon>eudicotyledons</taxon>
        <taxon>Gunneridae</taxon>
        <taxon>Pentapetalae</taxon>
        <taxon>rosids</taxon>
        <taxon>fabids</taxon>
        <taxon>Rosales</taxon>
        <taxon>Rosaceae</taxon>
        <taxon>Rosoideae</taxon>
        <taxon>Rosoideae incertae sedis</taxon>
        <taxon>Rosa</taxon>
    </lineage>
</organism>
<proteinExistence type="predicted"/>
<evidence type="ECO:0000313" key="1">
    <source>
        <dbReference type="EMBL" id="PRQ30264.1"/>
    </source>
</evidence>
<protein>
    <submittedName>
        <fullName evidence="1">Uncharacterized protein</fullName>
    </submittedName>
</protein>
<dbReference type="AlphaFoldDB" id="A0A2P6Q7X3"/>
<dbReference type="Gramene" id="PRQ30264">
    <property type="protein sequence ID" value="PRQ30264"/>
    <property type="gene ID" value="RchiOBHm_Chr5g0022721"/>
</dbReference>
<name>A0A2P6Q7X3_ROSCH</name>
<keyword evidence="2" id="KW-1185">Reference proteome</keyword>
<gene>
    <name evidence="1" type="ORF">RchiOBHm_Chr5g0022721</name>
</gene>
<dbReference type="Proteomes" id="UP000238479">
    <property type="component" value="Chromosome 5"/>
</dbReference>
<evidence type="ECO:0000313" key="2">
    <source>
        <dbReference type="Proteomes" id="UP000238479"/>
    </source>
</evidence>
<sequence length="162" mass="18505">MRTRHYLTLPSQIPSIQKTSFHFTSRLTLYRHRHVLLQPWISKERVRICRRCSGDSGREAVPYWSSDDKVQVRMQLGGVFLLISPPPGSASASIFWVGTSTMPLPVRPRAVHEATALLPGCLCWWNSGEHQSLLFRLDFCVAELCKRNSFFEVEILDGALLH</sequence>
<reference evidence="1 2" key="1">
    <citation type="journal article" date="2018" name="Nat. Genet.">
        <title>The Rosa genome provides new insights in the design of modern roses.</title>
        <authorList>
            <person name="Bendahmane M."/>
        </authorList>
    </citation>
    <scope>NUCLEOTIDE SEQUENCE [LARGE SCALE GENOMIC DNA]</scope>
    <source>
        <strain evidence="2">cv. Old Blush</strain>
    </source>
</reference>
<dbReference type="EMBL" id="PDCK01000043">
    <property type="protein sequence ID" value="PRQ30264.1"/>
    <property type="molecule type" value="Genomic_DNA"/>
</dbReference>
<comment type="caution">
    <text evidence="1">The sequence shown here is derived from an EMBL/GenBank/DDBJ whole genome shotgun (WGS) entry which is preliminary data.</text>
</comment>